<evidence type="ECO:0000259" key="11">
    <source>
        <dbReference type="PROSITE" id="PS50106"/>
    </source>
</evidence>
<dbReference type="GO" id="GO:0005737">
    <property type="term" value="C:cytoplasm"/>
    <property type="evidence" value="ECO:0007669"/>
    <property type="project" value="UniProtKB-SubCell"/>
</dbReference>
<keyword evidence="3 7" id="KW-0963">Cytoplasm</keyword>
<evidence type="ECO:0000256" key="9">
    <source>
        <dbReference type="PIRSR" id="PIRSR036421-3"/>
    </source>
</evidence>
<feature type="domain" description="PDZ" evidence="11">
    <location>
        <begin position="772"/>
        <end position="851"/>
    </location>
</feature>
<evidence type="ECO:0000256" key="10">
    <source>
        <dbReference type="SAM" id="MobiDB-lite"/>
    </source>
</evidence>
<dbReference type="CDD" id="cd07562">
    <property type="entry name" value="Peptidase_S41_TRI"/>
    <property type="match status" value="1"/>
</dbReference>
<dbReference type="InterPro" id="IPR015943">
    <property type="entry name" value="WD40/YVTN_repeat-like_dom_sf"/>
</dbReference>
<evidence type="ECO:0000256" key="4">
    <source>
        <dbReference type="ARBA" id="ARBA00022670"/>
    </source>
</evidence>
<keyword evidence="6 7" id="KW-0720">Serine protease</keyword>
<dbReference type="Gene3D" id="3.30.750.44">
    <property type="match status" value="1"/>
</dbReference>
<feature type="active site" description="Charge relay system" evidence="8">
    <location>
        <position position="755"/>
    </location>
</feature>
<dbReference type="InterPro" id="IPR005151">
    <property type="entry name" value="Tail-specific_protease"/>
</dbReference>
<dbReference type="InterPro" id="IPR028204">
    <property type="entry name" value="Tricorn_C1"/>
</dbReference>
<feature type="site" description="Transition state stabilizer; via amide nitrogen" evidence="9">
    <location>
        <position position="976"/>
    </location>
</feature>
<accession>A0A366IPV7</accession>
<dbReference type="Pfam" id="PF26549">
    <property type="entry name" value="Tricorn_N"/>
    <property type="match status" value="1"/>
</dbReference>
<dbReference type="EC" id="3.4.21.-" evidence="7"/>
<dbReference type="Gene3D" id="2.120.10.60">
    <property type="entry name" value="Tricorn protease N-terminal domain"/>
    <property type="match status" value="1"/>
</dbReference>
<comment type="similarity">
    <text evidence="2 7">Belongs to the peptidase S41B family.</text>
</comment>
<keyword evidence="13" id="KW-1185">Reference proteome</keyword>
<dbReference type="InterPro" id="IPR029414">
    <property type="entry name" value="Tricorn_PDZ"/>
</dbReference>
<dbReference type="Pfam" id="PF03572">
    <property type="entry name" value="Peptidase_S41"/>
    <property type="match status" value="1"/>
</dbReference>
<protein>
    <recommendedName>
        <fullName evidence="7">Tricorn protease homolog</fullName>
        <ecNumber evidence="7">3.4.21.-</ecNumber>
    </recommendedName>
</protein>
<dbReference type="PANTHER" id="PTHR43253:SF1">
    <property type="entry name" value="TRICORN PROTEASE HOMOLOG 2-RELATED"/>
    <property type="match status" value="1"/>
</dbReference>
<keyword evidence="4 7" id="KW-0645">Protease</keyword>
<dbReference type="Pfam" id="PF14685">
    <property type="entry name" value="PDZ_Tricorn"/>
    <property type="match status" value="1"/>
</dbReference>
<evidence type="ECO:0000256" key="2">
    <source>
        <dbReference type="ARBA" id="ARBA00008524"/>
    </source>
</evidence>
<feature type="active site" description="Nucleophile" evidence="8">
    <location>
        <position position="975"/>
    </location>
</feature>
<dbReference type="SMART" id="SM00245">
    <property type="entry name" value="TSPc"/>
    <property type="match status" value="1"/>
</dbReference>
<dbReference type="Gene3D" id="2.30.42.10">
    <property type="match status" value="1"/>
</dbReference>
<evidence type="ECO:0000313" key="13">
    <source>
        <dbReference type="Proteomes" id="UP000253509"/>
    </source>
</evidence>
<comment type="function">
    <text evidence="7">Degrades oligopeptides.</text>
</comment>
<dbReference type="AlphaFoldDB" id="A0A366IPV7"/>
<keyword evidence="5 7" id="KW-0378">Hydrolase</keyword>
<dbReference type="SUPFAM" id="SSF82171">
    <property type="entry name" value="DPP6 N-terminal domain-like"/>
    <property type="match status" value="1"/>
</dbReference>
<dbReference type="InterPro" id="IPR029045">
    <property type="entry name" value="ClpP/crotonase-like_dom_sf"/>
</dbReference>
<dbReference type="EMBL" id="QNSB01000002">
    <property type="protein sequence ID" value="RBP73810.1"/>
    <property type="molecule type" value="Genomic_DNA"/>
</dbReference>
<dbReference type="SUPFAM" id="SSF50156">
    <property type="entry name" value="PDZ domain-like"/>
    <property type="match status" value="1"/>
</dbReference>
<gene>
    <name evidence="12" type="ORF">DFO65_102341</name>
</gene>
<evidence type="ECO:0000313" key="12">
    <source>
        <dbReference type="EMBL" id="RBP73810.1"/>
    </source>
</evidence>
<dbReference type="SUPFAM" id="SSF52096">
    <property type="entry name" value="ClpP/crotonase"/>
    <property type="match status" value="1"/>
</dbReference>
<name>A0A366IPV7_9MICO</name>
<evidence type="ECO:0000256" key="1">
    <source>
        <dbReference type="ARBA" id="ARBA00004496"/>
    </source>
</evidence>
<dbReference type="GO" id="GO:0008236">
    <property type="term" value="F:serine-type peptidase activity"/>
    <property type="evidence" value="ECO:0007669"/>
    <property type="project" value="UniProtKB-UniRule"/>
</dbReference>
<evidence type="ECO:0000256" key="3">
    <source>
        <dbReference type="ARBA" id="ARBA00022490"/>
    </source>
</evidence>
<feature type="active site" description="Charge relay system" evidence="8">
    <location>
        <position position="1033"/>
    </location>
</feature>
<organism evidence="12 13">
    <name type="scientific">Brevibacterium celere</name>
    <dbReference type="NCBI Taxonomy" id="225845"/>
    <lineage>
        <taxon>Bacteria</taxon>
        <taxon>Bacillati</taxon>
        <taxon>Actinomycetota</taxon>
        <taxon>Actinomycetes</taxon>
        <taxon>Micrococcales</taxon>
        <taxon>Brevibacteriaceae</taxon>
        <taxon>Brevibacterium</taxon>
    </lineage>
</organism>
<sequence length="1094" mass="119975">MGHVTSIPYLRCPHIHADLITFVADDDVWLAGADGGRAWRLTSDHAPVRSPRFSPDGSRIAFVSTRSGHPELMLADVAGGSLRRLTWLGGTAMTMLGWADAEHVLVASNAAEFEVRSLVVRSVGIDGTVTRLNWGRASGLARHHSGVTALSTPFSRPPAHWKRYRGGTAPRLWLDRAGEPDGRGAGWQRLLREETAPLTDPMWVGDSLVFASDRAATFPDHADEQANLWIWDGLATRADTGTTAPRQLTHQSEAEGYVRDATTDGTRIIWHSRGEIRLLESLDAEVRTVEVTLPGTQVQPLALDASSGPGDLTPDHGGDASVLEWRGKTFWLTHREGPARALCADSAIRTREPVVLGQTGRAAFVTDVEEEDAIEVRSVTGAEAPRRIGAGALGRVLHMVADPTGRLLATISHDGNIRLVDVAHGRVRVVGHSGFGEARSPRFSPDGRYLVWSQPTRGEELLGQLVIVDTKSDHPGRALTTGKYNDFSPAFTSDGKYIAFLSDRTFDPSYNQHAFDLSFHGTTRPWLLPLSATEAAPFGPSASGWAISEPEEDPKADKPKPVTTAEVDLEAAEERIVPFPVVSGSYRDLTAVDGGVLWIRSGDEGELGTKAAGVKDGKPTESIEHFDFAKRRLETIVEKAERCWVSGDGKHIVVLDDGDLTVRPATRKVESDDDDDVVSVDLSRLRFELDPRAEWLQMFDENSRIMRDHYWRADMNGVDWERVTLRWRRIAAKALTHDDLVDILWETVGELNTSHAYVTPPEPPGDQSQRLGFLGADLERDEQGWRIARILPGESSEPEARSPLRQAGVGAREGDLIVAVNGQSVDEVRGPAAHLTGAADTIVELTLRRGRKDRSVAIIPLASEERLRYQDWVRSRRDYVAEKTGGVIGYVHVPDMMAYGWAQLHRDLRQAMECEGVVVDVRYNRGGHTSALVAERFSDRVVAWNAARGYDAMIADPEDARRGPVAFVANEFSGSDGDIINARVQAKGIGPVIGVRTWGGVVGIDGRYDLVDGTSITQPRYAFWFEGKGWDVENHGVDPDIEVEHDPSQLFAADDPQLDRAIAEVLARLEEQPAASPPDLPSPRVRITRRPGGD</sequence>
<dbReference type="Proteomes" id="UP000253509">
    <property type="component" value="Unassembled WGS sequence"/>
</dbReference>
<evidence type="ECO:0000256" key="7">
    <source>
        <dbReference type="PIRNR" id="PIRNR036421"/>
    </source>
</evidence>
<evidence type="ECO:0000256" key="5">
    <source>
        <dbReference type="ARBA" id="ARBA00022801"/>
    </source>
</evidence>
<dbReference type="InterPro" id="IPR036034">
    <property type="entry name" value="PDZ_sf"/>
</dbReference>
<dbReference type="GO" id="GO:0006508">
    <property type="term" value="P:proteolysis"/>
    <property type="evidence" value="ECO:0007669"/>
    <property type="project" value="UniProtKB-UniRule"/>
</dbReference>
<dbReference type="Pfam" id="PF26550">
    <property type="entry name" value="Tricorn_2nd"/>
    <property type="match status" value="1"/>
</dbReference>
<evidence type="ECO:0000256" key="8">
    <source>
        <dbReference type="PIRSR" id="PIRSR036421-1"/>
    </source>
</evidence>
<dbReference type="PIRSF" id="PIRSF036421">
    <property type="entry name" value="Tricorn_protease"/>
    <property type="match status" value="1"/>
</dbReference>
<dbReference type="PANTHER" id="PTHR43253">
    <property type="entry name" value="TRICORN PROTEASE HOMOLOG 2-RELATED"/>
    <property type="match status" value="1"/>
</dbReference>
<dbReference type="Pfam" id="PF14684">
    <property type="entry name" value="Tricorn_C1"/>
    <property type="match status" value="1"/>
</dbReference>
<comment type="caution">
    <text evidence="12">The sequence shown here is derived from an EMBL/GenBank/DDBJ whole genome shotgun (WGS) entry which is preliminary data.</text>
</comment>
<dbReference type="Gene3D" id="2.130.10.10">
    <property type="entry name" value="YVTN repeat-like/Quinoprotein amine dehydrogenase"/>
    <property type="match status" value="1"/>
</dbReference>
<feature type="region of interest" description="Disordered" evidence="10">
    <location>
        <begin position="541"/>
        <end position="562"/>
    </location>
</feature>
<evidence type="ECO:0000256" key="6">
    <source>
        <dbReference type="ARBA" id="ARBA00022825"/>
    </source>
</evidence>
<dbReference type="Gene3D" id="3.90.226.10">
    <property type="entry name" value="2-enoyl-CoA Hydratase, Chain A, domain 1"/>
    <property type="match status" value="1"/>
</dbReference>
<dbReference type="InterPro" id="IPR012393">
    <property type="entry name" value="Tricorn_protease"/>
</dbReference>
<dbReference type="PROSITE" id="PS50106">
    <property type="entry name" value="PDZ"/>
    <property type="match status" value="1"/>
</dbReference>
<proteinExistence type="inferred from homology"/>
<reference evidence="12 13" key="1">
    <citation type="submission" date="2018-06" db="EMBL/GenBank/DDBJ databases">
        <title>Freshwater and sediment microbial communities from various areas in North America, analyzing microbe dynamics in response to fracking.</title>
        <authorList>
            <person name="Lamendella R."/>
        </authorList>
    </citation>
    <scope>NUCLEOTIDE SEQUENCE [LARGE SCALE GENOMIC DNA]</scope>
    <source>
        <strain evidence="12 13">3b_TX</strain>
    </source>
</reference>
<feature type="region of interest" description="Disordered" evidence="10">
    <location>
        <begin position="1070"/>
        <end position="1094"/>
    </location>
</feature>
<dbReference type="InterPro" id="IPR001478">
    <property type="entry name" value="PDZ"/>
</dbReference>
<comment type="subcellular location">
    <subcellularLocation>
        <location evidence="1 7">Cytoplasm</location>
    </subcellularLocation>
</comment>